<accession>A0A5J4UYI7</accession>
<name>A0A5J4UYI7_9EUKA</name>
<feature type="non-terminal residue" evidence="1">
    <location>
        <position position="471"/>
    </location>
</feature>
<dbReference type="EMBL" id="SNRW01011379">
    <property type="protein sequence ID" value="KAA6375243.1"/>
    <property type="molecule type" value="Genomic_DNA"/>
</dbReference>
<dbReference type="AlphaFoldDB" id="A0A5J4UYI7"/>
<evidence type="ECO:0008006" key="3">
    <source>
        <dbReference type="Google" id="ProtNLM"/>
    </source>
</evidence>
<evidence type="ECO:0000313" key="1">
    <source>
        <dbReference type="EMBL" id="KAA6375243.1"/>
    </source>
</evidence>
<dbReference type="Proteomes" id="UP000324800">
    <property type="component" value="Unassembled WGS sequence"/>
</dbReference>
<dbReference type="InterPro" id="IPR011050">
    <property type="entry name" value="Pectin_lyase_fold/virulence"/>
</dbReference>
<proteinExistence type="predicted"/>
<organism evidence="1 2">
    <name type="scientific">Streblomastix strix</name>
    <dbReference type="NCBI Taxonomy" id="222440"/>
    <lineage>
        <taxon>Eukaryota</taxon>
        <taxon>Metamonada</taxon>
        <taxon>Preaxostyla</taxon>
        <taxon>Oxymonadida</taxon>
        <taxon>Streblomastigidae</taxon>
        <taxon>Streblomastix</taxon>
    </lineage>
</organism>
<reference evidence="1 2" key="1">
    <citation type="submission" date="2019-03" db="EMBL/GenBank/DDBJ databases">
        <title>Single cell metagenomics reveals metabolic interactions within the superorganism composed of flagellate Streblomastix strix and complex community of Bacteroidetes bacteria on its surface.</title>
        <authorList>
            <person name="Treitli S.C."/>
            <person name="Kolisko M."/>
            <person name="Husnik F."/>
            <person name="Keeling P."/>
            <person name="Hampl V."/>
        </authorList>
    </citation>
    <scope>NUCLEOTIDE SEQUENCE [LARGE SCALE GENOMIC DNA]</scope>
    <source>
        <strain evidence="1">ST1C</strain>
    </source>
</reference>
<evidence type="ECO:0000313" key="2">
    <source>
        <dbReference type="Proteomes" id="UP000324800"/>
    </source>
</evidence>
<gene>
    <name evidence="1" type="ORF">EZS28_029230</name>
</gene>
<comment type="caution">
    <text evidence="1">The sequence shown here is derived from an EMBL/GenBank/DDBJ whole genome shotgun (WGS) entry which is preliminary data.</text>
</comment>
<protein>
    <recommendedName>
        <fullName evidence="3">Right handed beta helix domain-containing protein</fullName>
    </recommendedName>
</protein>
<sequence>MIISLSHQQFDVSGTNYFVGTDGDDSNNCAYNLCKTLQAATIKVDVNYATEFTVIIRDQTILSSTFDLSQTFSSPRTFRNNPDFSSTFSDIHIYSNGQFIVTRNALFLTLKFTKLNQATQYNGGAIYATFNELSCNLQIINCIFVDCKAIDNGGALSFVTFAKTDTTLRDMLFRHCESQNEGGAFQCSVNNGAKLTIAGSLSFQDCKTLSDSGYGGALYAKIFGENSYLIFKDSVIFERCSGQTGGGMCLVTQRKGNFTINGQCNFTNCSSSNIGGSIYLETNYGTVNFNQSQQVLIENCSCDGYGGGIYCSISNNGQIQISNIKLRNCNSQRSGGGIYAIIESGSQLTLDNLCEFYQCECHGNGGGIYIMIDSTTQSSFIIKDALIHECKSITNTSQSYSQTGFGGGMFLGGSGDYDPSTKLIDLRGMKIYNNSADIYGQSLYIVMRQVIEFCQYGTQGEYVKGNYSDAY</sequence>
<dbReference type="SUPFAM" id="SSF51126">
    <property type="entry name" value="Pectin lyase-like"/>
    <property type="match status" value="1"/>
</dbReference>